<organism evidence="12 13">
    <name type="scientific">Emiliania huxleyi (strain CCMP1516)</name>
    <dbReference type="NCBI Taxonomy" id="280463"/>
    <lineage>
        <taxon>Eukaryota</taxon>
        <taxon>Haptista</taxon>
        <taxon>Haptophyta</taxon>
        <taxon>Prymnesiophyceae</taxon>
        <taxon>Isochrysidales</taxon>
        <taxon>Noelaerhabdaceae</taxon>
        <taxon>Emiliania</taxon>
    </lineage>
</organism>
<reference evidence="13" key="1">
    <citation type="journal article" date="2013" name="Nature">
        <title>Pan genome of the phytoplankton Emiliania underpins its global distribution.</title>
        <authorList>
            <person name="Read B.A."/>
            <person name="Kegel J."/>
            <person name="Klute M.J."/>
            <person name="Kuo A."/>
            <person name="Lefebvre S.C."/>
            <person name="Maumus F."/>
            <person name="Mayer C."/>
            <person name="Miller J."/>
            <person name="Monier A."/>
            <person name="Salamov A."/>
            <person name="Young J."/>
            <person name="Aguilar M."/>
            <person name="Claverie J.M."/>
            <person name="Frickenhaus S."/>
            <person name="Gonzalez K."/>
            <person name="Herman E.K."/>
            <person name="Lin Y.C."/>
            <person name="Napier J."/>
            <person name="Ogata H."/>
            <person name="Sarno A.F."/>
            <person name="Shmutz J."/>
            <person name="Schroeder D."/>
            <person name="de Vargas C."/>
            <person name="Verret F."/>
            <person name="von Dassow P."/>
            <person name="Valentin K."/>
            <person name="Van de Peer Y."/>
            <person name="Wheeler G."/>
            <person name="Dacks J.B."/>
            <person name="Delwiche C.F."/>
            <person name="Dyhrman S.T."/>
            <person name="Glockner G."/>
            <person name="John U."/>
            <person name="Richards T."/>
            <person name="Worden A.Z."/>
            <person name="Zhang X."/>
            <person name="Grigoriev I.V."/>
            <person name="Allen A.E."/>
            <person name="Bidle K."/>
            <person name="Borodovsky M."/>
            <person name="Bowler C."/>
            <person name="Brownlee C."/>
            <person name="Cock J.M."/>
            <person name="Elias M."/>
            <person name="Gladyshev V.N."/>
            <person name="Groth M."/>
            <person name="Guda C."/>
            <person name="Hadaegh A."/>
            <person name="Iglesias-Rodriguez M.D."/>
            <person name="Jenkins J."/>
            <person name="Jones B.M."/>
            <person name="Lawson T."/>
            <person name="Leese F."/>
            <person name="Lindquist E."/>
            <person name="Lobanov A."/>
            <person name="Lomsadze A."/>
            <person name="Malik S.B."/>
            <person name="Marsh M.E."/>
            <person name="Mackinder L."/>
            <person name="Mock T."/>
            <person name="Mueller-Roeber B."/>
            <person name="Pagarete A."/>
            <person name="Parker M."/>
            <person name="Probert I."/>
            <person name="Quesneville H."/>
            <person name="Raines C."/>
            <person name="Rensing S.A."/>
            <person name="Riano-Pachon D.M."/>
            <person name="Richier S."/>
            <person name="Rokitta S."/>
            <person name="Shiraiwa Y."/>
            <person name="Soanes D.M."/>
            <person name="van der Giezen M."/>
            <person name="Wahlund T.M."/>
            <person name="Williams B."/>
            <person name="Wilson W."/>
            <person name="Wolfe G."/>
            <person name="Wurch L.L."/>
        </authorList>
    </citation>
    <scope>NUCLEOTIDE SEQUENCE</scope>
</reference>
<dbReference type="SMART" id="SM00271">
    <property type="entry name" value="DnaJ"/>
    <property type="match status" value="1"/>
</dbReference>
<proteinExistence type="predicted"/>
<evidence type="ECO:0000256" key="8">
    <source>
        <dbReference type="ARBA" id="ARBA00023186"/>
    </source>
</evidence>
<keyword evidence="4" id="KW-0256">Endoplasmic reticulum</keyword>
<evidence type="ECO:0000256" key="4">
    <source>
        <dbReference type="ARBA" id="ARBA00022824"/>
    </source>
</evidence>
<dbReference type="GO" id="GO:0003723">
    <property type="term" value="F:RNA binding"/>
    <property type="evidence" value="ECO:0007669"/>
    <property type="project" value="TreeGrafter"/>
</dbReference>
<dbReference type="Pfam" id="PF02889">
    <property type="entry name" value="Sec63"/>
    <property type="match status" value="1"/>
</dbReference>
<keyword evidence="13" id="KW-1185">Reference proteome</keyword>
<dbReference type="InterPro" id="IPR035892">
    <property type="entry name" value="C2_domain_sf"/>
</dbReference>
<dbReference type="AlphaFoldDB" id="A0A0D3K4G3"/>
<evidence type="ECO:0000313" key="13">
    <source>
        <dbReference type="Proteomes" id="UP000013827"/>
    </source>
</evidence>
<evidence type="ECO:0000256" key="7">
    <source>
        <dbReference type="ARBA" id="ARBA00023136"/>
    </source>
</evidence>
<evidence type="ECO:0000256" key="2">
    <source>
        <dbReference type="ARBA" id="ARBA00022448"/>
    </source>
</evidence>
<dbReference type="RefSeq" id="XP_005783077.1">
    <property type="nucleotide sequence ID" value="XM_005783020.1"/>
</dbReference>
<feature type="transmembrane region" description="Helical" evidence="10">
    <location>
        <begin position="594"/>
        <end position="614"/>
    </location>
</feature>
<dbReference type="PANTHER" id="PTHR24075">
    <property type="entry name" value="SEC63 DOMAIN-CONTAINING"/>
    <property type="match status" value="1"/>
</dbReference>
<dbReference type="SMART" id="SM00973">
    <property type="entry name" value="Sec63"/>
    <property type="match status" value="1"/>
</dbReference>
<dbReference type="OMA" id="RAILHAH"/>
<dbReference type="PRINTS" id="PR00625">
    <property type="entry name" value="JDOMAIN"/>
</dbReference>
<evidence type="ECO:0000256" key="9">
    <source>
        <dbReference type="SAM" id="MobiDB-lite"/>
    </source>
</evidence>
<name>A0A0D3K4G3_EMIH1</name>
<evidence type="ECO:0000256" key="10">
    <source>
        <dbReference type="SAM" id="Phobius"/>
    </source>
</evidence>
<dbReference type="PaxDb" id="2903-EOD30648"/>
<dbReference type="HOGENOM" id="CLU_371907_0_0_1"/>
<dbReference type="Gene3D" id="1.10.150.20">
    <property type="entry name" value="5' to 3' exonuclease, C-terminal subdomain"/>
    <property type="match status" value="1"/>
</dbReference>
<dbReference type="Gene3D" id="1.10.3380.10">
    <property type="entry name" value="Sec63 N-terminal domain-like domain"/>
    <property type="match status" value="1"/>
</dbReference>
<dbReference type="Gene3D" id="1.10.287.110">
    <property type="entry name" value="DnaJ domain"/>
    <property type="match status" value="1"/>
</dbReference>
<dbReference type="CDD" id="cd06257">
    <property type="entry name" value="DnaJ"/>
    <property type="match status" value="1"/>
</dbReference>
<dbReference type="GO" id="GO:0008320">
    <property type="term" value="F:protein transmembrane transporter activity"/>
    <property type="evidence" value="ECO:0007669"/>
    <property type="project" value="TreeGrafter"/>
</dbReference>
<dbReference type="Pfam" id="PF00226">
    <property type="entry name" value="DnaJ"/>
    <property type="match status" value="1"/>
</dbReference>
<keyword evidence="8" id="KW-0143">Chaperone</keyword>
<evidence type="ECO:0000256" key="6">
    <source>
        <dbReference type="ARBA" id="ARBA00022989"/>
    </source>
</evidence>
<reference evidence="12" key="2">
    <citation type="submission" date="2024-10" db="UniProtKB">
        <authorList>
            <consortium name="EnsemblProtists"/>
        </authorList>
    </citation>
    <scope>IDENTIFICATION</scope>
</reference>
<dbReference type="InterPro" id="IPR014756">
    <property type="entry name" value="Ig_E-set"/>
</dbReference>
<feature type="compositionally biased region" description="Basic and acidic residues" evidence="9">
    <location>
        <begin position="83"/>
        <end position="101"/>
    </location>
</feature>
<feature type="transmembrane region" description="Helical" evidence="10">
    <location>
        <begin position="163"/>
        <end position="184"/>
    </location>
</feature>
<sequence length="687" mass="78878">MAFEVFDDVAFYWFLFSVMEKNERIERERRKDLMSKLFGWRGEMYTFNPYRILAIEEGAEPGEIKKASGVHSSAYRKMSLKFHPDKNQEGGKRAKDDDPEKNSCLCPAKEAADLFIKIAKAYETLTDDATRDNYEKYGNPDGYHGTSVTIGLPSWLTDKDNELAILVAYFVALIVIIPTVVGLWRRLADDLSKLHNRVREQFVKNQGDVNNDIMKVKTLLYAFLLREPVPPSLQADMQLLNGLLNICMEQRFVTATINVIEFSQLLTQALVAPHQPAAAAGLSSLFFGCLVKAMWFHSNPLLQLPHFDMAQVKACSRLLDGGGKDAKASSPIEKLRALGPQKRREALTKLSESQHADIDRFLTNFPEIEISFDAKVEDEEDVQEGDVLSLTVKVERKHLPEDPDWVDSDEEDDEPDEDMFSKELAHLEPDSEEYEAKKEELMDEWRDAYYERQKRKREREKARNPQSGELGFAARPLHEPVPVHAPHFPEERHEQWMVLLVDVKSNKLVGYQKLSQNSRFEKVALKFLAPKEGVVHYEIHCLCSAYLGLDKKVRRRDLVHSELILNIIALAIAGVMLFNFLYSRGLWQKYVQPLADWVLMIAWPFLSLVGSTMLERRLSLGNKLLPGWLWFSTNVYDFRHVSFLFENMTAVDMDANASLSTRVKNDTSFLNEDPFKPNLFNQMGDRD</sequence>
<accession>A0A0D3K4G3</accession>
<dbReference type="SUPFAM" id="SSF46565">
    <property type="entry name" value="Chaperone J-domain"/>
    <property type="match status" value="1"/>
</dbReference>
<dbReference type="InterPro" id="IPR018253">
    <property type="entry name" value="DnaJ_domain_CS"/>
</dbReference>
<keyword evidence="7 10" id="KW-0472">Membrane</keyword>
<feature type="domain" description="J" evidence="11">
    <location>
        <begin position="48"/>
        <end position="138"/>
    </location>
</feature>
<dbReference type="PROSITE" id="PS00636">
    <property type="entry name" value="DNAJ_1"/>
    <property type="match status" value="1"/>
</dbReference>
<feature type="region of interest" description="Disordered" evidence="9">
    <location>
        <begin position="83"/>
        <end position="102"/>
    </location>
</feature>
<dbReference type="SUPFAM" id="SSF81296">
    <property type="entry name" value="E set domains"/>
    <property type="match status" value="1"/>
</dbReference>
<dbReference type="GO" id="GO:0006620">
    <property type="term" value="P:post-translational protein targeting to endoplasmic reticulum membrane"/>
    <property type="evidence" value="ECO:0007669"/>
    <property type="project" value="TreeGrafter"/>
</dbReference>
<dbReference type="Proteomes" id="UP000013827">
    <property type="component" value="Unassembled WGS sequence"/>
</dbReference>
<evidence type="ECO:0000256" key="1">
    <source>
        <dbReference type="ARBA" id="ARBA00004477"/>
    </source>
</evidence>
<evidence type="ECO:0000259" key="11">
    <source>
        <dbReference type="PROSITE" id="PS50076"/>
    </source>
</evidence>
<keyword evidence="6 10" id="KW-1133">Transmembrane helix</keyword>
<evidence type="ECO:0000313" key="12">
    <source>
        <dbReference type="EnsemblProtists" id="EOD30648"/>
    </source>
</evidence>
<keyword evidence="2" id="KW-0813">Transport</keyword>
<dbReference type="InterPro" id="IPR001623">
    <property type="entry name" value="DnaJ_domain"/>
</dbReference>
<dbReference type="eggNOG" id="KOG0721">
    <property type="taxonomic scope" value="Eukaryota"/>
</dbReference>
<feature type="transmembrane region" description="Helical" evidence="10">
    <location>
        <begin position="563"/>
        <end position="582"/>
    </location>
</feature>
<dbReference type="InterPro" id="IPR004179">
    <property type="entry name" value="Sec63-dom"/>
</dbReference>
<dbReference type="GO" id="GO:0031207">
    <property type="term" value="C:Sec62/Sec63 complex"/>
    <property type="evidence" value="ECO:0007669"/>
    <property type="project" value="TreeGrafter"/>
</dbReference>
<dbReference type="GeneID" id="17275922"/>
<dbReference type="STRING" id="2903.R1D5J0"/>
<dbReference type="SUPFAM" id="SSF158702">
    <property type="entry name" value="Sec63 N-terminal domain-like"/>
    <property type="match status" value="2"/>
</dbReference>
<dbReference type="Gene3D" id="2.60.40.150">
    <property type="entry name" value="C2 domain"/>
    <property type="match status" value="1"/>
</dbReference>
<keyword evidence="5" id="KW-0653">Protein transport</keyword>
<dbReference type="PROSITE" id="PS50076">
    <property type="entry name" value="DNAJ_2"/>
    <property type="match status" value="1"/>
</dbReference>
<dbReference type="InterPro" id="IPR036869">
    <property type="entry name" value="J_dom_sf"/>
</dbReference>
<dbReference type="KEGG" id="ehx:EMIHUDRAFT_232647"/>
<comment type="subcellular location">
    <subcellularLocation>
        <location evidence="1">Endoplasmic reticulum membrane</location>
        <topology evidence="1">Multi-pass membrane protein</topology>
    </subcellularLocation>
</comment>
<dbReference type="EnsemblProtists" id="EOD30648">
    <property type="protein sequence ID" value="EOD30648"/>
    <property type="gene ID" value="EMIHUDRAFT_232647"/>
</dbReference>
<keyword evidence="3 10" id="KW-0812">Transmembrane</keyword>
<dbReference type="PANTHER" id="PTHR24075:SF0">
    <property type="entry name" value="TRANSLOCATION PROTEIN SEC63 HOMOLOG"/>
    <property type="match status" value="1"/>
</dbReference>
<evidence type="ECO:0000256" key="3">
    <source>
        <dbReference type="ARBA" id="ARBA00022692"/>
    </source>
</evidence>
<dbReference type="GO" id="GO:0006614">
    <property type="term" value="P:SRP-dependent cotranslational protein targeting to membrane"/>
    <property type="evidence" value="ECO:0007669"/>
    <property type="project" value="TreeGrafter"/>
</dbReference>
<protein>
    <recommendedName>
        <fullName evidence="11">J domain-containing protein</fullName>
    </recommendedName>
</protein>
<evidence type="ECO:0000256" key="5">
    <source>
        <dbReference type="ARBA" id="ARBA00022927"/>
    </source>
</evidence>